<protein>
    <recommendedName>
        <fullName evidence="3">Lipoprotein</fullName>
    </recommendedName>
</protein>
<dbReference type="HOGENOM" id="CLU_1631846_0_0_11"/>
<gene>
    <name evidence="1" type="ORF">AFR_10945</name>
</gene>
<dbReference type="STRING" id="1246995.AFR_10945"/>
<evidence type="ECO:0000313" key="2">
    <source>
        <dbReference type="Proteomes" id="UP000017746"/>
    </source>
</evidence>
<organism evidence="1 2">
    <name type="scientific">Actinoplanes friuliensis DSM 7358</name>
    <dbReference type="NCBI Taxonomy" id="1246995"/>
    <lineage>
        <taxon>Bacteria</taxon>
        <taxon>Bacillati</taxon>
        <taxon>Actinomycetota</taxon>
        <taxon>Actinomycetes</taxon>
        <taxon>Micromonosporales</taxon>
        <taxon>Micromonosporaceae</taxon>
        <taxon>Actinoplanes</taxon>
    </lineage>
</organism>
<reference evidence="1 2" key="1">
    <citation type="journal article" date="2014" name="J. Biotechnol.">
        <title>Complete genome sequence of the actinobacterium Actinoplanes friuliensis HAG 010964, producer of the lipopeptide antibiotic friulimycin.</title>
        <authorList>
            <person name="Ruckert C."/>
            <person name="Szczepanowski R."/>
            <person name="Albersmeier A."/>
            <person name="Goesmann A."/>
            <person name="Fischer N."/>
            <person name="Steinkamper A."/>
            <person name="Puhler A."/>
            <person name="Biener R."/>
            <person name="Schwartz D."/>
            <person name="Kalinowski J."/>
        </authorList>
    </citation>
    <scope>NUCLEOTIDE SEQUENCE [LARGE SCALE GENOMIC DNA]</scope>
    <source>
        <strain evidence="1 2">DSM 7358</strain>
    </source>
</reference>
<dbReference type="PROSITE" id="PS51257">
    <property type="entry name" value="PROKAR_LIPOPROTEIN"/>
    <property type="match status" value="1"/>
</dbReference>
<accession>U5VU04</accession>
<dbReference type="Proteomes" id="UP000017746">
    <property type="component" value="Chromosome"/>
</dbReference>
<sequence>MRFVRALGAVVLVAGLAACTGDDKPAAPGASAAAPAGSAPVWKEPVNYAYVVDRRCDDKPSEGIYRVTVQGQKVAGIERIDGKTASGQEEIELPTLGGLLDLAQTAADDGGEMTTKVDPADGHPLAVTFDVSEGAGEASCFVITEYAVQN</sequence>
<evidence type="ECO:0000313" key="1">
    <source>
        <dbReference type="EMBL" id="AGZ40478.1"/>
    </source>
</evidence>
<proteinExistence type="predicted"/>
<dbReference type="eggNOG" id="ENOG5031DAB">
    <property type="taxonomic scope" value="Bacteria"/>
</dbReference>
<evidence type="ECO:0008006" key="3">
    <source>
        <dbReference type="Google" id="ProtNLM"/>
    </source>
</evidence>
<dbReference type="KEGG" id="afs:AFR_10945"/>
<dbReference type="EMBL" id="CP006272">
    <property type="protein sequence ID" value="AGZ40478.1"/>
    <property type="molecule type" value="Genomic_DNA"/>
</dbReference>
<keyword evidence="2" id="KW-1185">Reference proteome</keyword>
<dbReference type="AlphaFoldDB" id="U5VU04"/>
<dbReference type="OrthoDB" id="3297397at2"/>
<dbReference type="PATRIC" id="fig|1246995.3.peg.2229"/>
<dbReference type="RefSeq" id="WP_023360390.1">
    <property type="nucleotide sequence ID" value="NC_022657.1"/>
</dbReference>
<name>U5VU04_9ACTN</name>